<dbReference type="ChiTaRS" id="LAMA1">
    <property type="organism name" value="human"/>
</dbReference>
<proteinExistence type="predicted"/>
<dbReference type="OrthoDB" id="10011303at2759"/>
<dbReference type="EMBL" id="HF583829">
    <property type="protein sequence ID" value="CCQ43326.1"/>
    <property type="molecule type" value="Genomic_DNA"/>
</dbReference>
<accession>L8E9C2</accession>
<reference evidence="1" key="1">
    <citation type="journal article" date="2013" name="PLoS ONE">
        <title>Direct detection of alternative open reading frames translation products in human significantly expands the proteome.</title>
        <authorList>
            <person name="Vanderperre B."/>
            <person name="Lucier J.-F."/>
            <person name="Motard J."/>
            <person name="Tremblay G."/>
            <person name="Vanderperre S."/>
            <person name="Wisztorski M."/>
            <person name="Salzet M."/>
            <person name="Boisvert F.-M."/>
            <person name="Roucou X."/>
        </authorList>
    </citation>
    <scope>NUCLEOTIDE SEQUENCE</scope>
</reference>
<dbReference type="AlphaFoldDB" id="L8E9C2"/>
<name>L8E9C2_HUMAN</name>
<sequence length="76" mass="8057">MAMLVAAHGMKLQRNCSVNVSIILAGRAVTGAVLGTISSPGGREPCPPAIHVKHVIVTIKPKTVTMMKVLQSRRKV</sequence>
<protein>
    <submittedName>
        <fullName evidence="1">Alternative protein LAMA1</fullName>
    </submittedName>
</protein>
<gene>
    <name evidence="1" type="primary">LAMA1</name>
</gene>
<evidence type="ECO:0000313" key="1">
    <source>
        <dbReference type="EMBL" id="CCQ43326.1"/>
    </source>
</evidence>
<organism evidence="1">
    <name type="scientific">Homo sapiens</name>
    <name type="common">Human</name>
    <dbReference type="NCBI Taxonomy" id="9606"/>
    <lineage>
        <taxon>Eukaryota</taxon>
        <taxon>Metazoa</taxon>
        <taxon>Chordata</taxon>
        <taxon>Craniata</taxon>
        <taxon>Vertebrata</taxon>
        <taxon>Euteleostomi</taxon>
        <taxon>Mammalia</taxon>
        <taxon>Eutheria</taxon>
        <taxon>Euarchontoglires</taxon>
        <taxon>Primates</taxon>
        <taxon>Haplorrhini</taxon>
        <taxon>Catarrhini</taxon>
        <taxon>Hominidae</taxon>
        <taxon>Homo</taxon>
    </lineage>
</organism>